<dbReference type="AlphaFoldDB" id="W4JUF9"/>
<dbReference type="KEGG" id="hir:HETIRDRAFT_411995"/>
<evidence type="ECO:0000313" key="1">
    <source>
        <dbReference type="EMBL" id="ETW76715.1"/>
    </source>
</evidence>
<proteinExistence type="predicted"/>
<dbReference type="HOGENOM" id="CLU_2705102_0_0_1"/>
<accession>W4JUF9</accession>
<keyword evidence="2" id="KW-1185">Reference proteome</keyword>
<protein>
    <submittedName>
        <fullName evidence="1">Uncharacterized protein</fullName>
    </submittedName>
</protein>
<dbReference type="Proteomes" id="UP000030671">
    <property type="component" value="Unassembled WGS sequence"/>
</dbReference>
<evidence type="ECO:0000313" key="2">
    <source>
        <dbReference type="Proteomes" id="UP000030671"/>
    </source>
</evidence>
<organism evidence="1 2">
    <name type="scientific">Heterobasidion irregulare (strain TC 32-1)</name>
    <dbReference type="NCBI Taxonomy" id="747525"/>
    <lineage>
        <taxon>Eukaryota</taxon>
        <taxon>Fungi</taxon>
        <taxon>Dikarya</taxon>
        <taxon>Basidiomycota</taxon>
        <taxon>Agaricomycotina</taxon>
        <taxon>Agaricomycetes</taxon>
        <taxon>Russulales</taxon>
        <taxon>Bondarzewiaceae</taxon>
        <taxon>Heterobasidion</taxon>
        <taxon>Heterobasidion annosum species complex</taxon>
    </lineage>
</organism>
<dbReference type="InParanoid" id="W4JUF9"/>
<dbReference type="RefSeq" id="XP_009551593.1">
    <property type="nucleotide sequence ID" value="XM_009553298.1"/>
</dbReference>
<sequence>MAWLGVGRCAWCACGARIASYGMHCSARYLGLRDSGTPGGRPSSSSLSALALALALASRRGGLGRAGAPSEAV</sequence>
<dbReference type="EMBL" id="KI925464">
    <property type="protein sequence ID" value="ETW76715.1"/>
    <property type="molecule type" value="Genomic_DNA"/>
</dbReference>
<dbReference type="GeneID" id="20672985"/>
<gene>
    <name evidence="1" type="ORF">HETIRDRAFT_411995</name>
</gene>
<name>W4JUF9_HETIT</name>
<reference evidence="1 2" key="1">
    <citation type="journal article" date="2012" name="New Phytol.">
        <title>Insight into trade-off between wood decay and parasitism from the genome of a fungal forest pathogen.</title>
        <authorList>
            <person name="Olson A."/>
            <person name="Aerts A."/>
            <person name="Asiegbu F."/>
            <person name="Belbahri L."/>
            <person name="Bouzid O."/>
            <person name="Broberg A."/>
            <person name="Canback B."/>
            <person name="Coutinho P.M."/>
            <person name="Cullen D."/>
            <person name="Dalman K."/>
            <person name="Deflorio G."/>
            <person name="van Diepen L.T."/>
            <person name="Dunand C."/>
            <person name="Duplessis S."/>
            <person name="Durling M."/>
            <person name="Gonthier P."/>
            <person name="Grimwood J."/>
            <person name="Fossdal C.G."/>
            <person name="Hansson D."/>
            <person name="Henrissat B."/>
            <person name="Hietala A."/>
            <person name="Himmelstrand K."/>
            <person name="Hoffmeister D."/>
            <person name="Hogberg N."/>
            <person name="James T.Y."/>
            <person name="Karlsson M."/>
            <person name="Kohler A."/>
            <person name="Kues U."/>
            <person name="Lee Y.H."/>
            <person name="Lin Y.C."/>
            <person name="Lind M."/>
            <person name="Lindquist E."/>
            <person name="Lombard V."/>
            <person name="Lucas S."/>
            <person name="Lunden K."/>
            <person name="Morin E."/>
            <person name="Murat C."/>
            <person name="Park J."/>
            <person name="Raffaello T."/>
            <person name="Rouze P."/>
            <person name="Salamov A."/>
            <person name="Schmutz J."/>
            <person name="Solheim H."/>
            <person name="Stahlberg J."/>
            <person name="Velez H."/>
            <person name="de Vries R.P."/>
            <person name="Wiebenga A."/>
            <person name="Woodward S."/>
            <person name="Yakovlev I."/>
            <person name="Garbelotto M."/>
            <person name="Martin F."/>
            <person name="Grigoriev I.V."/>
            <person name="Stenlid J."/>
        </authorList>
    </citation>
    <scope>NUCLEOTIDE SEQUENCE [LARGE SCALE GENOMIC DNA]</scope>
    <source>
        <strain evidence="1 2">TC 32-1</strain>
    </source>
</reference>